<dbReference type="Proteomes" id="UP000827084">
    <property type="component" value="Chromosome"/>
</dbReference>
<proteinExistence type="predicted"/>
<feature type="region of interest" description="Disordered" evidence="1">
    <location>
        <begin position="224"/>
        <end position="272"/>
    </location>
</feature>
<feature type="compositionally biased region" description="Acidic residues" evidence="1">
    <location>
        <begin position="224"/>
        <end position="246"/>
    </location>
</feature>
<name>A0ABX8XDQ4_SHEPU</name>
<keyword evidence="3" id="KW-1185">Reference proteome</keyword>
<reference evidence="2 3" key="1">
    <citation type="submission" date="2021-08" db="EMBL/GenBank/DDBJ databases">
        <title>Shewanella putrefaciens YZ-J, complete genome.</title>
        <authorList>
            <person name="Yi Z."/>
        </authorList>
    </citation>
    <scope>NUCLEOTIDE SEQUENCE [LARGE SCALE GENOMIC DNA]</scope>
    <source>
        <strain evidence="2 3">YZ-J</strain>
    </source>
</reference>
<sequence length="339" mass="37815">MAIQRKQIHDANAPATKHAKKKSKKTKKVKSTSLAVVQKCAINDDSSSQSFAKSKLVSALFNNDDNFKSAFEGNFELSNDQVKQLSTIVTTSQTELKQALLIIYKNEGYKKLGCADFKAYVKENLTISYDVALKQVWAAKVAYAINGMDAIGFYSDNSMLPMKDLSNDQIEEVVEHIEEVHGEEITIVGKYTRKIVEAAMRSLGLLQEVNSNNDLDLDVNDGVEEDSVEQDDDSLDFDGSDDETLDSDTKPKTSTKQSFRAKHPSTDKIKQSKSHRQFLEQFNLKAEKCKSSKAIFEAFIETDAGKNQAILAKAIEFLMKQQISVMTLEAKAILEAQDE</sequence>
<dbReference type="EMBL" id="CP080635">
    <property type="protein sequence ID" value="QYX73483.1"/>
    <property type="molecule type" value="Genomic_DNA"/>
</dbReference>
<evidence type="ECO:0000313" key="3">
    <source>
        <dbReference type="Proteomes" id="UP000827084"/>
    </source>
</evidence>
<dbReference type="GeneID" id="67442275"/>
<dbReference type="RefSeq" id="WP_025007868.1">
    <property type="nucleotide sequence ID" value="NZ_BMPK01000004.1"/>
</dbReference>
<evidence type="ECO:0000256" key="1">
    <source>
        <dbReference type="SAM" id="MobiDB-lite"/>
    </source>
</evidence>
<protein>
    <submittedName>
        <fullName evidence="2">Uncharacterized protein</fullName>
    </submittedName>
</protein>
<gene>
    <name evidence="2" type="ORF">K3G22_03410</name>
</gene>
<evidence type="ECO:0000313" key="2">
    <source>
        <dbReference type="EMBL" id="QYX73483.1"/>
    </source>
</evidence>
<feature type="compositionally biased region" description="Basic residues" evidence="1">
    <location>
        <begin position="17"/>
        <end position="28"/>
    </location>
</feature>
<accession>A0ABX8XDQ4</accession>
<feature type="region of interest" description="Disordered" evidence="1">
    <location>
        <begin position="1"/>
        <end position="28"/>
    </location>
</feature>
<organism evidence="2 3">
    <name type="scientific">Shewanella putrefaciens</name>
    <name type="common">Pseudomonas putrefaciens</name>
    <dbReference type="NCBI Taxonomy" id="24"/>
    <lineage>
        <taxon>Bacteria</taxon>
        <taxon>Pseudomonadati</taxon>
        <taxon>Pseudomonadota</taxon>
        <taxon>Gammaproteobacteria</taxon>
        <taxon>Alteromonadales</taxon>
        <taxon>Shewanellaceae</taxon>
        <taxon>Shewanella</taxon>
    </lineage>
</organism>